<protein>
    <submittedName>
        <fullName evidence="1">Uncharacterized protein</fullName>
    </submittedName>
</protein>
<comment type="caution">
    <text evidence="1">The sequence shown here is derived from an EMBL/GenBank/DDBJ whole genome shotgun (WGS) entry which is preliminary data.</text>
</comment>
<proteinExistence type="predicted"/>
<dbReference type="PANTHER" id="PTHR47018:SF3">
    <property type="entry name" value="MYCBP-ASSOCIATED PROTEIN"/>
    <property type="match status" value="1"/>
</dbReference>
<keyword evidence="2" id="KW-1185">Reference proteome</keyword>
<reference evidence="1 2" key="1">
    <citation type="submission" date="2022-05" db="EMBL/GenBank/DDBJ databases">
        <authorList>
            <consortium name="Genoscope - CEA"/>
            <person name="William W."/>
        </authorList>
    </citation>
    <scope>NUCLEOTIDE SEQUENCE [LARGE SCALE GENOMIC DNA]</scope>
</reference>
<dbReference type="Proteomes" id="UP001159427">
    <property type="component" value="Unassembled WGS sequence"/>
</dbReference>
<dbReference type="PANTHER" id="PTHR47018">
    <property type="entry name" value="CXC DOMAIN-CONTAINING PROTEIN-RELATED"/>
    <property type="match status" value="1"/>
</dbReference>
<organism evidence="1 2">
    <name type="scientific">Porites evermanni</name>
    <dbReference type="NCBI Taxonomy" id="104178"/>
    <lineage>
        <taxon>Eukaryota</taxon>
        <taxon>Metazoa</taxon>
        <taxon>Cnidaria</taxon>
        <taxon>Anthozoa</taxon>
        <taxon>Hexacorallia</taxon>
        <taxon>Scleractinia</taxon>
        <taxon>Fungiina</taxon>
        <taxon>Poritidae</taxon>
        <taxon>Porites</taxon>
    </lineage>
</organism>
<name>A0ABN8S4N6_9CNID</name>
<sequence>MSSFHLTCAFMGPLAKKMRCCGFEEVLIESGICASGSIEQVVYEALERILLLGYESSHGRLFDKQGVITLDNLAKNPCSQILKSEQDTCCVMEAINSFINPFTIEDRDALYCLSSSAPVPSNVENDILMSDEIGKKAHKQFVLDRLIDKTVSFHEPVKKRNLKTVANQAKTSLVQGKARKNIEITAERNVWGNLLYWHCSMSLA</sequence>
<evidence type="ECO:0000313" key="2">
    <source>
        <dbReference type="Proteomes" id="UP001159427"/>
    </source>
</evidence>
<evidence type="ECO:0000313" key="1">
    <source>
        <dbReference type="EMBL" id="CAH3186667.1"/>
    </source>
</evidence>
<gene>
    <name evidence="1" type="ORF">PEVE_00017047</name>
</gene>
<dbReference type="EMBL" id="CALNXI010002354">
    <property type="protein sequence ID" value="CAH3186667.1"/>
    <property type="molecule type" value="Genomic_DNA"/>
</dbReference>
<accession>A0ABN8S4N6</accession>